<comment type="caution">
    <text evidence="5">The sequence shown here is derived from an EMBL/GenBank/DDBJ whole genome shotgun (WGS) entry which is preliminary data.</text>
</comment>
<evidence type="ECO:0000313" key="5">
    <source>
        <dbReference type="EMBL" id="MDD1147550.1"/>
    </source>
</evidence>
<dbReference type="EMBL" id="JAMDGR010000002">
    <property type="protein sequence ID" value="MDD1147550.1"/>
    <property type="molecule type" value="Genomic_DNA"/>
</dbReference>
<reference evidence="5 6" key="1">
    <citation type="submission" date="2022-05" db="EMBL/GenBank/DDBJ databases">
        <title>Novel Pseudomonas spp. Isolated from a Rainbow Trout Aquaculture Facility.</title>
        <authorList>
            <person name="Testerman T."/>
            <person name="Graf J."/>
        </authorList>
    </citation>
    <scope>NUCLEOTIDE SEQUENCE [LARGE SCALE GENOMIC DNA]</scope>
    <source>
        <strain evidence="5 6">ID357</strain>
    </source>
</reference>
<dbReference type="Pfam" id="PF00144">
    <property type="entry name" value="Beta-lactamase"/>
    <property type="match status" value="1"/>
</dbReference>
<dbReference type="InterPro" id="IPR012338">
    <property type="entry name" value="Beta-lactam/transpept-like"/>
</dbReference>
<evidence type="ECO:0000313" key="6">
    <source>
        <dbReference type="Proteomes" id="UP001217610"/>
    </source>
</evidence>
<dbReference type="Proteomes" id="UP001217610">
    <property type="component" value="Unassembled WGS sequence"/>
</dbReference>
<keyword evidence="1" id="KW-0378">Hydrolase</keyword>
<feature type="chain" id="PRO_5046000393" evidence="3">
    <location>
        <begin position="23"/>
        <end position="653"/>
    </location>
</feature>
<accession>A0ABT5Q0J8</accession>
<evidence type="ECO:0000256" key="3">
    <source>
        <dbReference type="SAM" id="SignalP"/>
    </source>
</evidence>
<dbReference type="Gene3D" id="3.40.710.10">
    <property type="entry name" value="DD-peptidase/beta-lactamase superfamily"/>
    <property type="match status" value="1"/>
</dbReference>
<dbReference type="PANTHER" id="PTHR43283:SF11">
    <property type="entry name" value="BETA-LACTAMASE-RELATED DOMAIN-CONTAINING PROTEIN"/>
    <property type="match status" value="1"/>
</dbReference>
<organism evidence="5 6">
    <name type="scientific">Pseudomonas idahonensis</name>
    <dbReference type="NCBI Taxonomy" id="2942628"/>
    <lineage>
        <taxon>Bacteria</taxon>
        <taxon>Pseudomonadati</taxon>
        <taxon>Pseudomonadota</taxon>
        <taxon>Gammaproteobacteria</taxon>
        <taxon>Pseudomonadales</taxon>
        <taxon>Pseudomonadaceae</taxon>
        <taxon>Pseudomonas</taxon>
    </lineage>
</organism>
<evidence type="ECO:0000256" key="1">
    <source>
        <dbReference type="ARBA" id="ARBA00022801"/>
    </source>
</evidence>
<feature type="compositionally biased region" description="Low complexity" evidence="2">
    <location>
        <begin position="416"/>
        <end position="428"/>
    </location>
</feature>
<sequence length="653" mass="71110">MSPKLLGLPLLGILLSSLGCNGQPPAPPVIAPGDYASIISYLKQYIPREMAEHRVPGLSIALVDGQELIWARGFGFADQARGLQVTENTAFRAGALSQLLTATAVMQLVEQGRLQLDAPLQDSLKEFYVRSRFHQDQNAADQAVTVRRLLSHQAGMPAEYLRDSRTPQALNELPRKVSGVWLNNAPGTRTAPSNLGYALLGAAVERSSGLDFEMQLQKSLLRPLGMSQSSFIGGSGAQPYRTQGYTDGSRSNDVLVRDLSAAGLWSNPRDLSHFVRMLFAQGSYKHQALLSPASIKEMVRPQNSGNPLDFDCQVGLGWFLSPCGDEWVNPGIGTWQRSGSGDDFHARISVLPEQQLAVIVMSNSGSGAALAQPLVPQILRMLQQAHGAPEGMQAGPVQQGCVQHDSGQDGSVPNGSVLDSPVVDSPVLRSSVQSRTDQKGSDQNGSDQPSPRRRVPEAADRQHLAGFYATTWGVLRIKDQDQRLFGELAGTRFELLRDEHGWLRAQKKILGLWQQDLGDLGRVQLDVMNVQGNRVFTAKRHGQLLAMGERIDPVPLPDNWLAMVGTYHALNDDEANAPLNGVSIALEDGFLMIRSLQQGRTLTDYILAPVDNAHAVIAGHGPGLGDTVRRQVNGVNVLGYSFKRIYTPHYLRF</sequence>
<dbReference type="InterPro" id="IPR050789">
    <property type="entry name" value="Diverse_Enzym_Activities"/>
</dbReference>
<dbReference type="InterPro" id="IPR001466">
    <property type="entry name" value="Beta-lactam-related"/>
</dbReference>
<protein>
    <submittedName>
        <fullName evidence="5">Beta-lactamase family protein</fullName>
    </submittedName>
</protein>
<proteinExistence type="predicted"/>
<feature type="compositionally biased region" description="Polar residues" evidence="2">
    <location>
        <begin position="430"/>
        <end position="449"/>
    </location>
</feature>
<keyword evidence="6" id="KW-1185">Reference proteome</keyword>
<dbReference type="PROSITE" id="PS51257">
    <property type="entry name" value="PROKAR_LIPOPROTEIN"/>
    <property type="match status" value="1"/>
</dbReference>
<evidence type="ECO:0000259" key="4">
    <source>
        <dbReference type="Pfam" id="PF00144"/>
    </source>
</evidence>
<dbReference type="PANTHER" id="PTHR43283">
    <property type="entry name" value="BETA-LACTAMASE-RELATED"/>
    <property type="match status" value="1"/>
</dbReference>
<gene>
    <name evidence="5" type="ORF">M5G25_04600</name>
</gene>
<keyword evidence="3" id="KW-0732">Signal</keyword>
<name>A0ABT5Q0J8_9PSED</name>
<feature type="domain" description="Beta-lactamase-related" evidence="4">
    <location>
        <begin position="43"/>
        <end position="369"/>
    </location>
</feature>
<feature type="signal peptide" evidence="3">
    <location>
        <begin position="1"/>
        <end position="22"/>
    </location>
</feature>
<evidence type="ECO:0000256" key="2">
    <source>
        <dbReference type="SAM" id="MobiDB-lite"/>
    </source>
</evidence>
<dbReference type="RefSeq" id="WP_273922455.1">
    <property type="nucleotide sequence ID" value="NZ_JAMDGR010000002.1"/>
</dbReference>
<dbReference type="SUPFAM" id="SSF56601">
    <property type="entry name" value="beta-lactamase/transpeptidase-like"/>
    <property type="match status" value="1"/>
</dbReference>
<feature type="region of interest" description="Disordered" evidence="2">
    <location>
        <begin position="389"/>
        <end position="459"/>
    </location>
</feature>